<comment type="caution">
    <text evidence="3">The sequence shown here is derived from an EMBL/GenBank/DDBJ whole genome shotgun (WGS) entry which is preliminary data.</text>
</comment>
<proteinExistence type="predicted"/>
<accession>A0AA39RC45</accession>
<evidence type="ECO:0000259" key="2">
    <source>
        <dbReference type="Pfam" id="PF20167"/>
    </source>
</evidence>
<evidence type="ECO:0000313" key="4">
    <source>
        <dbReference type="Proteomes" id="UP001168877"/>
    </source>
</evidence>
<feature type="region of interest" description="Disordered" evidence="1">
    <location>
        <begin position="396"/>
        <end position="488"/>
    </location>
</feature>
<sequence length="488" mass="56762">MENLGKSFHVMENLSMSCNLGIWEDHGISFHVMENLGKSFHVMECRVMNPDFPSNLAKWAKRQIIPEKGIKVSELSSTPIPETVERRGWQTYVQHPPRYYRQIVEEFYAGMIPRNYLLGDAVWIRGREVRINPSNINRYIRTTLTEEERENMSKGLTRNEIFIKMNVELANALTDQPLRYWHTRASPLRQSKIFLELAFWHVFISYSPRPCKHRTHVAYEVAQLLYCILHNQPLDVGVLIKMEIHKIGKDESKKEWMGFPSLITHFCMEAGIDLSGGVMTEPPEDMGINRWYALFPSRGLDRPGGRKRARRDRAVSESEDSEPEGSEAEDEEPEQEARQGELLSEDDESRSRWFRLLSALKTNRRLKKNERVRARKRLAEQLKDFSKLRTELKLSQYSRQKKAHPIPTNRPHQMEDPISQEEKSQLRIAMERSLSEMRVGDAHSRRGGGPIISEEESQLRMAMERSLKEMRDKEAARSKGKDKVSGSS</sequence>
<feature type="compositionally biased region" description="Basic and acidic residues" evidence="1">
    <location>
        <begin position="412"/>
        <end position="444"/>
    </location>
</feature>
<feature type="region of interest" description="Disordered" evidence="1">
    <location>
        <begin position="302"/>
        <end position="345"/>
    </location>
</feature>
<evidence type="ECO:0000313" key="3">
    <source>
        <dbReference type="EMBL" id="KAK0570830.1"/>
    </source>
</evidence>
<reference evidence="3" key="2">
    <citation type="submission" date="2023-06" db="EMBL/GenBank/DDBJ databases">
        <authorList>
            <person name="Swenson N.G."/>
            <person name="Wegrzyn J.L."/>
            <person name="Mcevoy S.L."/>
        </authorList>
    </citation>
    <scope>NUCLEOTIDE SEQUENCE</scope>
    <source>
        <strain evidence="3">NS2018</strain>
        <tissue evidence="3">Leaf</tissue>
    </source>
</reference>
<protein>
    <recommendedName>
        <fullName evidence="2">Putative plant transposon protein domain-containing protein</fullName>
    </recommendedName>
</protein>
<dbReference type="InterPro" id="IPR046796">
    <property type="entry name" value="Transposase_32_dom"/>
</dbReference>
<keyword evidence="4" id="KW-1185">Reference proteome</keyword>
<dbReference type="Proteomes" id="UP001168877">
    <property type="component" value="Unassembled WGS sequence"/>
</dbReference>
<feature type="compositionally biased region" description="Acidic residues" evidence="1">
    <location>
        <begin position="317"/>
        <end position="334"/>
    </location>
</feature>
<dbReference type="EMBL" id="JAUESC010000388">
    <property type="protein sequence ID" value="KAK0570830.1"/>
    <property type="molecule type" value="Genomic_DNA"/>
</dbReference>
<gene>
    <name evidence="3" type="ORF">LWI29_007126</name>
</gene>
<dbReference type="AlphaFoldDB" id="A0AA39RC45"/>
<feature type="compositionally biased region" description="Basic and acidic residues" evidence="1">
    <location>
        <begin position="462"/>
        <end position="488"/>
    </location>
</feature>
<evidence type="ECO:0000256" key="1">
    <source>
        <dbReference type="SAM" id="MobiDB-lite"/>
    </source>
</evidence>
<name>A0AA39RC45_ACESA</name>
<feature type="domain" description="Putative plant transposon protein" evidence="2">
    <location>
        <begin position="85"/>
        <end position="273"/>
    </location>
</feature>
<organism evidence="3 4">
    <name type="scientific">Acer saccharum</name>
    <name type="common">Sugar maple</name>
    <dbReference type="NCBI Taxonomy" id="4024"/>
    <lineage>
        <taxon>Eukaryota</taxon>
        <taxon>Viridiplantae</taxon>
        <taxon>Streptophyta</taxon>
        <taxon>Embryophyta</taxon>
        <taxon>Tracheophyta</taxon>
        <taxon>Spermatophyta</taxon>
        <taxon>Magnoliopsida</taxon>
        <taxon>eudicotyledons</taxon>
        <taxon>Gunneridae</taxon>
        <taxon>Pentapetalae</taxon>
        <taxon>rosids</taxon>
        <taxon>malvids</taxon>
        <taxon>Sapindales</taxon>
        <taxon>Sapindaceae</taxon>
        <taxon>Hippocastanoideae</taxon>
        <taxon>Acereae</taxon>
        <taxon>Acer</taxon>
    </lineage>
</organism>
<reference evidence="3" key="1">
    <citation type="journal article" date="2022" name="Plant J.">
        <title>Strategies of tolerance reflected in two North American maple genomes.</title>
        <authorList>
            <person name="McEvoy S.L."/>
            <person name="Sezen U.U."/>
            <person name="Trouern-Trend A."/>
            <person name="McMahon S.M."/>
            <person name="Schaberg P.G."/>
            <person name="Yang J."/>
            <person name="Wegrzyn J.L."/>
            <person name="Swenson N.G."/>
        </authorList>
    </citation>
    <scope>NUCLEOTIDE SEQUENCE</scope>
    <source>
        <strain evidence="3">NS2018</strain>
    </source>
</reference>
<dbReference type="Pfam" id="PF20167">
    <property type="entry name" value="Transposase_32"/>
    <property type="match status" value="1"/>
</dbReference>